<dbReference type="SMART" id="SM00451">
    <property type="entry name" value="ZnF_U1"/>
    <property type="match status" value="1"/>
</dbReference>
<dbReference type="AlphaFoldDB" id="A0A8J5XWZ0"/>
<dbReference type="InterPro" id="IPR008906">
    <property type="entry name" value="HATC_C_dom"/>
</dbReference>
<sequence>MIVDDDFDELFAAALANGGQVMDGSVPTEHGEAPSSLDRSPFRMGDRAYDNAFATEGTICATDNNHHGAGGQVLVDKEDTTCVTAWRTRGQLERREQLIVPSKRPAEQGDIRGFFPGDRASRARPDPEPAGGAGGGASRSGSSGGGSTGRGFVRAGVKLAEHERARVHPQQQPSSTPGPRKARAFTGASKGKVTRIDPLERVKSNPGHALSVLAGALHCECCATPLANGASQVAQHLKTDKHKANLEKWAKRGKEDDAAKVFTFEDLSVPADVQLVRFRTVEAFMGSGLEISKIDGLRALLEGNGVSLGSSSSLRPYIPEVLEREMERLKADLSGEHICISFDGTTRPGEAVNATARYCSKDFQIVSRLALFFLTTAKHLDGAGTARVLTQLLLSRLCLDITRVVGVVRASAPSNGVAVRNLVGTFSCSVDIPCVSHTLNHIGEHFDLPTLSSFMLPFINLVCSPSAARVLWKDLIGEPPARFSAVHWWSKAEIAMQIARHFEKLDEFFRKLIDDGINRASAHEMLQVYSERKDALRLELAAVLDMRILVQTTHELDGDRLELLLAYDRIDALRSLGRTLSQPGVLRNVDAVLRSTIRLVPGLKLRTNFPTRGGFRDAKIVSGPADVASTINPGTVAPAWKVEHTDECTEELEEVELRRLLAVTHSKSHKDVVAGLASGFKYLEDRLTGKCSAPLNCAPELEFFDLVRAFNPTFACEKRINAEWVRKLFQISPLACADDLLEPMCAELPRYLAEAKDVRIDRKSVDDFTKAVLEFWRFRVRILPSWARAARIVFALSCNSASCERVFSLMESMFPFTSQQTCVLSDDIGGAVMLKYNKRGLG</sequence>
<proteinExistence type="predicted"/>
<feature type="domain" description="U1-type" evidence="2">
    <location>
        <begin position="214"/>
        <end position="249"/>
    </location>
</feature>
<evidence type="ECO:0000256" key="1">
    <source>
        <dbReference type="SAM" id="MobiDB-lite"/>
    </source>
</evidence>
<name>A0A8J5XWZ0_DIALT</name>
<dbReference type="GO" id="GO:0003676">
    <property type="term" value="F:nucleic acid binding"/>
    <property type="evidence" value="ECO:0007669"/>
    <property type="project" value="InterPro"/>
</dbReference>
<protein>
    <recommendedName>
        <fullName evidence="2">U1-type domain-containing protein</fullName>
    </recommendedName>
</protein>
<evidence type="ECO:0000313" key="4">
    <source>
        <dbReference type="Proteomes" id="UP000751190"/>
    </source>
</evidence>
<comment type="caution">
    <text evidence="3">The sequence shown here is derived from an EMBL/GenBank/DDBJ whole genome shotgun (WGS) entry which is preliminary data.</text>
</comment>
<dbReference type="GO" id="GO:0046983">
    <property type="term" value="F:protein dimerization activity"/>
    <property type="evidence" value="ECO:0007669"/>
    <property type="project" value="InterPro"/>
</dbReference>
<evidence type="ECO:0000313" key="3">
    <source>
        <dbReference type="EMBL" id="KAG8466975.1"/>
    </source>
</evidence>
<dbReference type="Pfam" id="PF05699">
    <property type="entry name" value="Dimer_Tnp_hAT"/>
    <property type="match status" value="1"/>
</dbReference>
<reference evidence="3" key="1">
    <citation type="submission" date="2021-05" db="EMBL/GenBank/DDBJ databases">
        <title>The genome of the haptophyte Pavlova lutheri (Diacronema luteri, Pavlovales) - a model for lipid biosynthesis in eukaryotic algae.</title>
        <authorList>
            <person name="Hulatt C.J."/>
            <person name="Posewitz M.C."/>
        </authorList>
    </citation>
    <scope>NUCLEOTIDE SEQUENCE</scope>
    <source>
        <strain evidence="3">NIVA-4/92</strain>
    </source>
</reference>
<gene>
    <name evidence="3" type="ORF">KFE25_008354</name>
</gene>
<dbReference type="GO" id="GO:0008270">
    <property type="term" value="F:zinc ion binding"/>
    <property type="evidence" value="ECO:0007669"/>
    <property type="project" value="InterPro"/>
</dbReference>
<keyword evidence="4" id="KW-1185">Reference proteome</keyword>
<dbReference type="OrthoDB" id="5980003at2759"/>
<dbReference type="InterPro" id="IPR003604">
    <property type="entry name" value="Matrin/U1-like-C_Znf_C2H2"/>
</dbReference>
<dbReference type="EMBL" id="JAGTXO010000007">
    <property type="protein sequence ID" value="KAG8466975.1"/>
    <property type="molecule type" value="Genomic_DNA"/>
</dbReference>
<evidence type="ECO:0000259" key="2">
    <source>
        <dbReference type="SMART" id="SM00451"/>
    </source>
</evidence>
<accession>A0A8J5XWZ0</accession>
<dbReference type="Proteomes" id="UP000751190">
    <property type="component" value="Unassembled WGS sequence"/>
</dbReference>
<organism evidence="3 4">
    <name type="scientific">Diacronema lutheri</name>
    <name type="common">Unicellular marine alga</name>
    <name type="synonym">Monochrysis lutheri</name>
    <dbReference type="NCBI Taxonomy" id="2081491"/>
    <lineage>
        <taxon>Eukaryota</taxon>
        <taxon>Haptista</taxon>
        <taxon>Haptophyta</taxon>
        <taxon>Pavlovophyceae</taxon>
        <taxon>Pavlovales</taxon>
        <taxon>Pavlovaceae</taxon>
        <taxon>Diacronema</taxon>
    </lineage>
</organism>
<feature type="compositionally biased region" description="Gly residues" evidence="1">
    <location>
        <begin position="131"/>
        <end position="149"/>
    </location>
</feature>
<feature type="region of interest" description="Disordered" evidence="1">
    <location>
        <begin position="96"/>
        <end position="184"/>
    </location>
</feature>